<keyword evidence="17" id="KW-0464">Manganese</keyword>
<dbReference type="Gene3D" id="3.90.920.10">
    <property type="entry name" value="DNA primase, PRIM domain"/>
    <property type="match status" value="1"/>
</dbReference>
<reference evidence="23 24" key="1">
    <citation type="submission" date="2020-01" db="EMBL/GenBank/DDBJ databases">
        <title>Genome sequencing of strain KACC 21265.</title>
        <authorList>
            <person name="Heo J."/>
            <person name="Kim S.-J."/>
            <person name="Kim J.-S."/>
            <person name="Hong S.-B."/>
            <person name="Kwon S.-W."/>
        </authorList>
    </citation>
    <scope>NUCLEOTIDE SEQUENCE [LARGE SCALE GENOMIC DNA]</scope>
    <source>
        <strain evidence="23 24">KACC 21265</strain>
    </source>
</reference>
<dbReference type="Gene3D" id="2.40.50.140">
    <property type="entry name" value="Nucleic acid-binding proteins"/>
    <property type="match status" value="1"/>
</dbReference>
<dbReference type="CDD" id="cd07906">
    <property type="entry name" value="Adenylation_DNA_ligase_LigD_LigC"/>
    <property type="match status" value="1"/>
</dbReference>
<dbReference type="EMBL" id="CP047650">
    <property type="protein sequence ID" value="QHJ00226.1"/>
    <property type="molecule type" value="Genomic_DNA"/>
</dbReference>
<dbReference type="RefSeq" id="WP_160554036.1">
    <property type="nucleotide sequence ID" value="NZ_CP047650.1"/>
</dbReference>
<dbReference type="GO" id="GO:0046872">
    <property type="term" value="F:metal ion binding"/>
    <property type="evidence" value="ECO:0007669"/>
    <property type="project" value="UniProtKB-KW"/>
</dbReference>
<dbReference type="NCBIfam" id="TIGR02777">
    <property type="entry name" value="LigD_PE_dom"/>
    <property type="match status" value="1"/>
</dbReference>
<evidence type="ECO:0000256" key="11">
    <source>
        <dbReference type="ARBA" id="ARBA00022839"/>
    </source>
</evidence>
<keyword evidence="4" id="KW-0808">Transferase</keyword>
<dbReference type="Proteomes" id="UP000464787">
    <property type="component" value="Chromosome"/>
</dbReference>
<keyword evidence="11" id="KW-0269">Exonuclease</keyword>
<evidence type="ECO:0000256" key="19">
    <source>
        <dbReference type="ARBA" id="ARBA00029943"/>
    </source>
</evidence>
<keyword evidence="15" id="KW-0233">DNA recombination</keyword>
<evidence type="ECO:0000256" key="6">
    <source>
        <dbReference type="ARBA" id="ARBA00022722"/>
    </source>
</evidence>
<proteinExistence type="predicted"/>
<dbReference type="EC" id="6.5.1.1" evidence="2"/>
<dbReference type="SUPFAM" id="SSF50249">
    <property type="entry name" value="Nucleic acid-binding proteins"/>
    <property type="match status" value="1"/>
</dbReference>
<dbReference type="GO" id="GO:0003887">
    <property type="term" value="F:DNA-directed DNA polymerase activity"/>
    <property type="evidence" value="ECO:0007669"/>
    <property type="project" value="UniProtKB-KW"/>
</dbReference>
<keyword evidence="12" id="KW-0067">ATP-binding</keyword>
<dbReference type="InterPro" id="IPR014146">
    <property type="entry name" value="LigD_ligase_dom"/>
</dbReference>
<dbReference type="PANTHER" id="PTHR42705">
    <property type="entry name" value="BIFUNCTIONAL NON-HOMOLOGOUS END JOINING PROTEIN LIGD"/>
    <property type="match status" value="1"/>
</dbReference>
<dbReference type="NCBIfam" id="TIGR02778">
    <property type="entry name" value="ligD_pol"/>
    <property type="match status" value="1"/>
</dbReference>
<evidence type="ECO:0000256" key="17">
    <source>
        <dbReference type="ARBA" id="ARBA00023211"/>
    </source>
</evidence>
<dbReference type="GO" id="GO:0003910">
    <property type="term" value="F:DNA ligase (ATP) activity"/>
    <property type="evidence" value="ECO:0007669"/>
    <property type="project" value="UniProtKB-EC"/>
</dbReference>
<evidence type="ECO:0000259" key="22">
    <source>
        <dbReference type="PROSITE" id="PS50160"/>
    </source>
</evidence>
<dbReference type="InterPro" id="IPR012310">
    <property type="entry name" value="DNA_ligase_ATP-dep_cent"/>
</dbReference>
<evidence type="ECO:0000256" key="5">
    <source>
        <dbReference type="ARBA" id="ARBA00022695"/>
    </source>
</evidence>
<feature type="domain" description="ATP-dependent DNA ligase family profile" evidence="22">
    <location>
        <begin position="304"/>
        <end position="410"/>
    </location>
</feature>
<comment type="cofactor">
    <cofactor evidence="1">
        <name>Mn(2+)</name>
        <dbReference type="ChEBI" id="CHEBI:29035"/>
    </cofactor>
</comment>
<dbReference type="InterPro" id="IPR033651">
    <property type="entry name" value="PaeLigD_Pol-like"/>
</dbReference>
<evidence type="ECO:0000256" key="18">
    <source>
        <dbReference type="ARBA" id="ARBA00023268"/>
    </source>
</evidence>
<evidence type="ECO:0000256" key="3">
    <source>
        <dbReference type="ARBA" id="ARBA00022598"/>
    </source>
</evidence>
<evidence type="ECO:0000256" key="21">
    <source>
        <dbReference type="SAM" id="MobiDB-lite"/>
    </source>
</evidence>
<keyword evidence="13" id="KW-0239">DNA-directed DNA polymerase</keyword>
<dbReference type="Pfam" id="PF13298">
    <property type="entry name" value="LigD_N"/>
    <property type="match status" value="1"/>
</dbReference>
<dbReference type="InterPro" id="IPR052171">
    <property type="entry name" value="NHEJ_LigD"/>
</dbReference>
<dbReference type="SUPFAM" id="SSF56091">
    <property type="entry name" value="DNA ligase/mRNA capping enzyme, catalytic domain"/>
    <property type="match status" value="1"/>
</dbReference>
<dbReference type="PROSITE" id="PS50160">
    <property type="entry name" value="DNA_LIGASE_A3"/>
    <property type="match status" value="1"/>
</dbReference>
<gene>
    <name evidence="23" type="primary">ligD</name>
    <name evidence="23" type="ORF">GT347_20925</name>
</gene>
<accession>A0A857JC04</accession>
<keyword evidence="7" id="KW-0479">Metal-binding</keyword>
<dbReference type="InterPro" id="IPR014144">
    <property type="entry name" value="LigD_PE_domain"/>
</dbReference>
<dbReference type="Gene3D" id="3.30.470.30">
    <property type="entry name" value="DNA ligase/mRNA capping enzyme"/>
    <property type="match status" value="1"/>
</dbReference>
<dbReference type="InterPro" id="IPR012340">
    <property type="entry name" value="NA-bd_OB-fold"/>
</dbReference>
<evidence type="ECO:0000313" key="23">
    <source>
        <dbReference type="EMBL" id="QHJ00226.1"/>
    </source>
</evidence>
<dbReference type="GO" id="GO:0003677">
    <property type="term" value="F:DNA binding"/>
    <property type="evidence" value="ECO:0007669"/>
    <property type="project" value="UniProtKB-KW"/>
</dbReference>
<evidence type="ECO:0000256" key="20">
    <source>
        <dbReference type="ARBA" id="ARBA00034003"/>
    </source>
</evidence>
<dbReference type="KEGG" id="xyk:GT347_20925"/>
<dbReference type="AlphaFoldDB" id="A0A857JC04"/>
<dbReference type="GO" id="GO:0006310">
    <property type="term" value="P:DNA recombination"/>
    <property type="evidence" value="ECO:0007669"/>
    <property type="project" value="UniProtKB-KW"/>
</dbReference>
<evidence type="ECO:0000256" key="16">
    <source>
        <dbReference type="ARBA" id="ARBA00023204"/>
    </source>
</evidence>
<name>A0A857JC04_9BURK</name>
<evidence type="ECO:0000256" key="8">
    <source>
        <dbReference type="ARBA" id="ARBA00022741"/>
    </source>
</evidence>
<dbReference type="CDD" id="cd07971">
    <property type="entry name" value="OBF_DNA_ligase_LigD"/>
    <property type="match status" value="1"/>
</dbReference>
<keyword evidence="10" id="KW-0378">Hydrolase</keyword>
<dbReference type="NCBIfam" id="TIGR02779">
    <property type="entry name" value="NHEJ_ligase_lig"/>
    <property type="match status" value="1"/>
</dbReference>
<keyword evidence="3 23" id="KW-0436">Ligase</keyword>
<evidence type="ECO:0000256" key="14">
    <source>
        <dbReference type="ARBA" id="ARBA00023125"/>
    </source>
</evidence>
<evidence type="ECO:0000256" key="13">
    <source>
        <dbReference type="ARBA" id="ARBA00022932"/>
    </source>
</evidence>
<evidence type="ECO:0000256" key="12">
    <source>
        <dbReference type="ARBA" id="ARBA00022840"/>
    </source>
</evidence>
<sequence>MAAPDKLDRYKAKRNFAITSEPAEGGDEGSEALSFVVQKHWASSLHYDFRLELGGVMLSWAVPKGPSYDTADKRMAVHVEDHPISYSSFEGEIPAKQYGAGKVIIWDKGTWHPIGDPEQGYRDGNLKFELHGHKLLGKWALIRIKNRQSSKQEAWLLIKEKDGYMKPAAEFSVVDEYPDSVASLPAPTSAAASPKPAPAAAEAPKAELPAKLSPQLATLVEGPPRDPENWVYEIKFDGYRLLARVDGKSIQLFTRNGNDWTKKLASLHATLKKMKLLRGWYDGEIVVLNDKGVPDFGALQNAFDAESTADIVFFVFDAPYLDGRDLRGLPLDSRREQLQQVLAERPSEQVRFSDVFDAPPQSIVASACQIGLEGVIAKRRDSVYRSSRSADWIKLKCSHRQEFVIAGWTDPKGSRSGIGALVLGVHDEDGKLVYAGNVGTGFNSRSLEEIRARLDEVPATKSPFAAKVAMVGKPHWVEPVLVAEVTFGEWTSSGHIRHSVFHGLRTDKPASEIVREKAASAPKKTKAKAQPVARPAEASHALSTRLRVTNPERVIDTSTGITKVELVRYYALVGELMMEHLHDRPVSLVRAPAGVGGQLFFQKHAETEKLPGIRQLDPALYASHPPMLEVESPQGLLSAAQWNVVEFHTLNTVASSFEFPDRLVFDLDPGEGVAWSEVKKGAELMHVFLEQLGLPGFLKTSGGKGLHVVVPIKRQHDWDSAKGFAQAVVQHMAQTLPQLFVAKSGPKNRVGKIFIDYLRNGLGATTACAWSARARPGLGISVPVGWDELGKLKGGDHWTIRSAQTRLDKGNEPWAGYAKATKALTKAMKLIGYQA</sequence>
<dbReference type="Gene3D" id="3.30.1490.70">
    <property type="match status" value="1"/>
</dbReference>
<keyword evidence="6" id="KW-0540">Nuclease</keyword>
<evidence type="ECO:0000313" key="24">
    <source>
        <dbReference type="Proteomes" id="UP000464787"/>
    </source>
</evidence>
<feature type="region of interest" description="Disordered" evidence="21">
    <location>
        <begin position="517"/>
        <end position="541"/>
    </location>
</feature>
<organism evidence="23 24">
    <name type="scientific">Xylophilus rhododendri</name>
    <dbReference type="NCBI Taxonomy" id="2697032"/>
    <lineage>
        <taxon>Bacteria</taxon>
        <taxon>Pseudomonadati</taxon>
        <taxon>Pseudomonadota</taxon>
        <taxon>Betaproteobacteria</taxon>
        <taxon>Burkholderiales</taxon>
        <taxon>Xylophilus</taxon>
    </lineage>
</organism>
<keyword evidence="9" id="KW-0227">DNA damage</keyword>
<dbReference type="Pfam" id="PF01068">
    <property type="entry name" value="DNA_ligase_A_M"/>
    <property type="match status" value="1"/>
</dbReference>
<keyword evidence="24" id="KW-1185">Reference proteome</keyword>
<feature type="region of interest" description="Disordered" evidence="21">
    <location>
        <begin position="184"/>
        <end position="207"/>
    </location>
</feature>
<evidence type="ECO:0000256" key="2">
    <source>
        <dbReference type="ARBA" id="ARBA00012727"/>
    </source>
</evidence>
<evidence type="ECO:0000256" key="15">
    <source>
        <dbReference type="ARBA" id="ARBA00023172"/>
    </source>
</evidence>
<dbReference type="Pfam" id="PF21686">
    <property type="entry name" value="LigD_Prim-Pol"/>
    <property type="match status" value="1"/>
</dbReference>
<keyword evidence="14" id="KW-0238">DNA-binding</keyword>
<dbReference type="GO" id="GO:0006281">
    <property type="term" value="P:DNA repair"/>
    <property type="evidence" value="ECO:0007669"/>
    <property type="project" value="UniProtKB-KW"/>
</dbReference>
<dbReference type="PANTHER" id="PTHR42705:SF2">
    <property type="entry name" value="BIFUNCTIONAL NON-HOMOLOGOUS END JOINING PROTEIN LIGD"/>
    <property type="match status" value="1"/>
</dbReference>
<evidence type="ECO:0000256" key="9">
    <source>
        <dbReference type="ARBA" id="ARBA00022763"/>
    </source>
</evidence>
<dbReference type="NCBIfam" id="NF004628">
    <property type="entry name" value="PRK05972.1"/>
    <property type="match status" value="1"/>
</dbReference>
<dbReference type="Pfam" id="PF04679">
    <property type="entry name" value="DNA_ligase_A_C"/>
    <property type="match status" value="1"/>
</dbReference>
<comment type="catalytic activity">
    <reaction evidence="20">
        <text>ATP + (deoxyribonucleotide)n-3'-hydroxyl + 5'-phospho-(deoxyribonucleotide)m = (deoxyribonucleotide)n+m + AMP + diphosphate.</text>
        <dbReference type="EC" id="6.5.1.1"/>
    </reaction>
</comment>
<evidence type="ECO:0000256" key="10">
    <source>
        <dbReference type="ARBA" id="ARBA00022801"/>
    </source>
</evidence>
<dbReference type="CDD" id="cd04862">
    <property type="entry name" value="PaeLigD_Pol_like"/>
    <property type="match status" value="1"/>
</dbReference>
<dbReference type="NCBIfam" id="TIGR02776">
    <property type="entry name" value="NHEJ_ligase_prk"/>
    <property type="match status" value="1"/>
</dbReference>
<keyword evidence="5" id="KW-0548">Nucleotidyltransferase</keyword>
<evidence type="ECO:0000256" key="7">
    <source>
        <dbReference type="ARBA" id="ARBA00022723"/>
    </source>
</evidence>
<dbReference type="GO" id="GO:0005524">
    <property type="term" value="F:ATP binding"/>
    <property type="evidence" value="ECO:0007669"/>
    <property type="project" value="UniProtKB-KW"/>
</dbReference>
<dbReference type="InterPro" id="IPR012309">
    <property type="entry name" value="DNA_ligase_ATP-dep_C"/>
</dbReference>
<protein>
    <recommendedName>
        <fullName evidence="2">DNA ligase (ATP)</fullName>
        <ecNumber evidence="2">6.5.1.1</ecNumber>
    </recommendedName>
    <alternativeName>
        <fullName evidence="19">NHEJ DNA polymerase</fullName>
    </alternativeName>
</protein>
<dbReference type="InterPro" id="IPR014145">
    <property type="entry name" value="LigD_pol_dom"/>
</dbReference>
<keyword evidence="18" id="KW-0511">Multifunctional enzyme</keyword>
<keyword evidence="16" id="KW-0234">DNA repair</keyword>
<keyword evidence="8" id="KW-0547">Nucleotide-binding</keyword>
<evidence type="ECO:0000256" key="4">
    <source>
        <dbReference type="ARBA" id="ARBA00022679"/>
    </source>
</evidence>
<dbReference type="GO" id="GO:0004527">
    <property type="term" value="F:exonuclease activity"/>
    <property type="evidence" value="ECO:0007669"/>
    <property type="project" value="UniProtKB-KW"/>
</dbReference>
<evidence type="ECO:0000256" key="1">
    <source>
        <dbReference type="ARBA" id="ARBA00001936"/>
    </source>
</evidence>
<dbReference type="InterPro" id="IPR014143">
    <property type="entry name" value="NHEJ_ligase_prk"/>
</dbReference>